<dbReference type="AlphaFoldDB" id="A0A833L105"/>
<feature type="domain" description="Polymerase nucleotidyl transferase" evidence="1">
    <location>
        <begin position="14"/>
        <end position="93"/>
    </location>
</feature>
<dbReference type="GO" id="GO:0016779">
    <property type="term" value="F:nucleotidyltransferase activity"/>
    <property type="evidence" value="ECO:0007669"/>
    <property type="project" value="InterPro"/>
</dbReference>
<reference evidence="2 3" key="1">
    <citation type="submission" date="2019-12" db="EMBL/GenBank/DDBJ databases">
        <authorList>
            <person name="Wolfe R."/>
            <person name="Danczak R."/>
            <person name="Wilkins M."/>
        </authorList>
    </citation>
    <scope>NUCLEOTIDE SEQUENCE [LARGE SCALE GENOMIC DNA]</scope>
    <source>
        <strain evidence="2">X2_MaxBin.013</strain>
    </source>
</reference>
<dbReference type="Gene3D" id="3.30.460.10">
    <property type="entry name" value="Beta Polymerase, domain 2"/>
    <property type="match status" value="1"/>
</dbReference>
<name>A0A833L105_UNCSA</name>
<dbReference type="CDD" id="cd05403">
    <property type="entry name" value="NT_KNTase_like"/>
    <property type="match status" value="1"/>
</dbReference>
<dbReference type="Pfam" id="PF01909">
    <property type="entry name" value="NTP_transf_2"/>
    <property type="match status" value="1"/>
</dbReference>
<gene>
    <name evidence="2" type="ORF">FD145_867</name>
</gene>
<dbReference type="InterPro" id="IPR043519">
    <property type="entry name" value="NT_sf"/>
</dbReference>
<evidence type="ECO:0000259" key="1">
    <source>
        <dbReference type="Pfam" id="PF01909"/>
    </source>
</evidence>
<dbReference type="InterPro" id="IPR052548">
    <property type="entry name" value="Type_VII_TA_antitoxin"/>
</dbReference>
<evidence type="ECO:0000313" key="2">
    <source>
        <dbReference type="EMBL" id="KAF0134111.1"/>
    </source>
</evidence>
<proteinExistence type="predicted"/>
<evidence type="ECO:0000313" key="3">
    <source>
        <dbReference type="Proteomes" id="UP000488506"/>
    </source>
</evidence>
<comment type="caution">
    <text evidence="2">The sequence shown here is derived from an EMBL/GenBank/DDBJ whole genome shotgun (WGS) entry which is preliminary data.</text>
</comment>
<dbReference type="EMBL" id="WPAF01000012">
    <property type="protein sequence ID" value="KAF0134111.1"/>
    <property type="molecule type" value="Genomic_DNA"/>
</dbReference>
<dbReference type="InterPro" id="IPR002934">
    <property type="entry name" value="Polymerase_NTP_transf_dom"/>
</dbReference>
<dbReference type="Proteomes" id="UP000488506">
    <property type="component" value="Unassembled WGS sequence"/>
</dbReference>
<dbReference type="PANTHER" id="PTHR33933:SF1">
    <property type="entry name" value="PROTEIN ADENYLYLTRANSFERASE MNTA-RELATED"/>
    <property type="match status" value="1"/>
</dbReference>
<protein>
    <submittedName>
        <fullName evidence="2">Nucleotidyltransferase domain-containing protein</fullName>
    </submittedName>
</protein>
<dbReference type="SUPFAM" id="SSF81301">
    <property type="entry name" value="Nucleotidyltransferase"/>
    <property type="match status" value="1"/>
</dbReference>
<sequence length="112" mass="13107">MSKTGLKIIEEELRNISQRIAKRINPKRLILFGSRAAGQAKPDSDIDLCVIEDNMVDKSEEFIKIRKVLEDSIIPLDILIFNKNEFDKRKDIWGTVQYEIDKNGKILYERRD</sequence>
<dbReference type="PANTHER" id="PTHR33933">
    <property type="entry name" value="NUCLEOTIDYLTRANSFERASE"/>
    <property type="match status" value="1"/>
</dbReference>
<accession>A0A833L105</accession>
<keyword evidence="2" id="KW-0808">Transferase</keyword>
<organism evidence="2 3">
    <name type="scientific">Candidatus Saganbacteria bacterium</name>
    <dbReference type="NCBI Taxonomy" id="2575572"/>
    <lineage>
        <taxon>Bacteria</taxon>
        <taxon>Bacillati</taxon>
        <taxon>Saganbacteria</taxon>
    </lineage>
</organism>